<evidence type="ECO:0000313" key="15">
    <source>
        <dbReference type="Proteomes" id="UP000054172"/>
    </source>
</evidence>
<dbReference type="PROSITE" id="PS00198">
    <property type="entry name" value="4FE4S_FER_1"/>
    <property type="match status" value="2"/>
</dbReference>
<dbReference type="PROSITE" id="PS51656">
    <property type="entry name" value="4FE4S"/>
    <property type="match status" value="1"/>
</dbReference>
<evidence type="ECO:0000256" key="8">
    <source>
        <dbReference type="ARBA" id="ARBA00023014"/>
    </source>
</evidence>
<dbReference type="AlphaFoldDB" id="A0A0Q4B5V2"/>
<keyword evidence="1 10" id="KW-0813">Transport</keyword>
<evidence type="ECO:0000256" key="1">
    <source>
        <dbReference type="ARBA" id="ARBA00022448"/>
    </source>
</evidence>
<evidence type="ECO:0000256" key="9">
    <source>
        <dbReference type="ARBA" id="ARBA00023136"/>
    </source>
</evidence>
<dbReference type="InterPro" id="IPR050395">
    <property type="entry name" value="4Fe4S_Ferredoxin_RnfB"/>
</dbReference>
<evidence type="ECO:0000256" key="7">
    <source>
        <dbReference type="ARBA" id="ARBA00023004"/>
    </source>
</evidence>
<protein>
    <recommendedName>
        <fullName evidence="10">Ion-translocating oxidoreductase complex subunit B</fullName>
        <ecNumber evidence="10">7.-.-.-</ecNumber>
    </recommendedName>
    <alternativeName>
        <fullName evidence="10">Rnf electron transport complex subunit B</fullName>
    </alternativeName>
</protein>
<gene>
    <name evidence="10" type="primary">rnfB</name>
    <name evidence="14" type="ORF">AL399_07600</name>
</gene>
<evidence type="ECO:0000256" key="11">
    <source>
        <dbReference type="SAM" id="Phobius"/>
    </source>
</evidence>
<keyword evidence="4 10" id="KW-0677">Repeat</keyword>
<keyword evidence="3 10" id="KW-0479">Metal-binding</keyword>
<keyword evidence="2 10" id="KW-0004">4Fe-4S</keyword>
<accession>A0A0Q4B5V2</accession>
<keyword evidence="11" id="KW-0812">Transmembrane</keyword>
<keyword evidence="5 10" id="KW-1278">Translocase</keyword>
<feature type="binding site" evidence="10">
    <location>
        <position position="57"/>
    </location>
    <ligand>
        <name>[4Fe-4S] cluster</name>
        <dbReference type="ChEBI" id="CHEBI:49883"/>
        <label>1</label>
    </ligand>
</feature>
<comment type="cofactor">
    <cofactor evidence="10">
        <name>[4Fe-4S] cluster</name>
        <dbReference type="ChEBI" id="CHEBI:49883"/>
    </cofactor>
    <text evidence="10">Binds 3 [4Fe-4S] clusters.</text>
</comment>
<comment type="caution">
    <text evidence="14">The sequence shown here is derived from an EMBL/GenBank/DDBJ whole genome shotgun (WGS) entry which is preliminary data.</text>
</comment>
<dbReference type="GO" id="GO:0022900">
    <property type="term" value="P:electron transport chain"/>
    <property type="evidence" value="ECO:0007669"/>
    <property type="project" value="UniProtKB-UniRule"/>
</dbReference>
<feature type="domain" description="4Fe-4S ferredoxin-type" evidence="12">
    <location>
        <begin position="210"/>
        <end position="241"/>
    </location>
</feature>
<dbReference type="HAMAP" id="MF_00463">
    <property type="entry name" value="RsxB_RnfB"/>
    <property type="match status" value="1"/>
</dbReference>
<feature type="transmembrane region" description="Helical" evidence="11">
    <location>
        <begin position="6"/>
        <end position="26"/>
    </location>
</feature>
<feature type="binding site" evidence="10">
    <location>
        <position position="138"/>
    </location>
    <ligand>
        <name>[4Fe-4S] cluster</name>
        <dbReference type="ChEBI" id="CHEBI:49883"/>
        <label>2</label>
    </ligand>
</feature>
<feature type="domain" description="4Fe-4S" evidence="13">
    <location>
        <begin position="32"/>
        <end position="92"/>
    </location>
</feature>
<keyword evidence="6 10" id="KW-0249">Electron transport</keyword>
<evidence type="ECO:0000259" key="12">
    <source>
        <dbReference type="PROSITE" id="PS51379"/>
    </source>
</evidence>
<feature type="binding site" evidence="10">
    <location>
        <position position="179"/>
    </location>
    <ligand>
        <name>[4Fe-4S] cluster</name>
        <dbReference type="ChEBI" id="CHEBI:49883"/>
        <label>3</label>
    </ligand>
</feature>
<dbReference type="Gene3D" id="3.30.70.20">
    <property type="match status" value="2"/>
</dbReference>
<dbReference type="InterPro" id="IPR010207">
    <property type="entry name" value="Elect_transpt_cplx_RnfB/RsxB"/>
</dbReference>
<dbReference type="EMBL" id="LIIK01000041">
    <property type="protein sequence ID" value="KQM08393.1"/>
    <property type="molecule type" value="Genomic_DNA"/>
</dbReference>
<dbReference type="GO" id="GO:0009055">
    <property type="term" value="F:electron transfer activity"/>
    <property type="evidence" value="ECO:0007669"/>
    <property type="project" value="InterPro"/>
</dbReference>
<feature type="domain" description="4Fe-4S ferredoxin-type" evidence="12">
    <location>
        <begin position="164"/>
        <end position="193"/>
    </location>
</feature>
<reference evidence="14" key="1">
    <citation type="submission" date="2015-08" db="EMBL/GenBank/DDBJ databases">
        <title>Candidatus Bacteriodes Periocalifornicus.</title>
        <authorList>
            <person name="McLean J.S."/>
            <person name="Kelley S."/>
        </authorList>
    </citation>
    <scope>NUCLEOTIDE SEQUENCE [LARGE SCALE GENOMIC DNA]</scope>
    <source>
        <strain evidence="14">12B</strain>
    </source>
</reference>
<dbReference type="EC" id="7.-.-.-" evidence="10"/>
<keyword evidence="8 10" id="KW-0411">Iron-sulfur</keyword>
<comment type="function">
    <text evidence="10">Part of a membrane-bound complex that couples electron transfer with translocation of ions across the membrane.</text>
</comment>
<dbReference type="GO" id="GO:0051539">
    <property type="term" value="F:4 iron, 4 sulfur cluster binding"/>
    <property type="evidence" value="ECO:0007669"/>
    <property type="project" value="UniProtKB-UniRule"/>
</dbReference>
<feature type="binding site" evidence="10">
    <location>
        <position position="75"/>
    </location>
    <ligand>
        <name>[4Fe-4S] cluster</name>
        <dbReference type="ChEBI" id="CHEBI:49883"/>
        <label>1</label>
    </ligand>
</feature>
<dbReference type="NCBIfam" id="NF005504">
    <property type="entry name" value="PRK07118.1-3"/>
    <property type="match status" value="1"/>
</dbReference>
<dbReference type="PROSITE" id="PS51379">
    <property type="entry name" value="4FE4S_FER_2"/>
    <property type="match status" value="3"/>
</dbReference>
<dbReference type="PATRIC" id="fig|1702214.3.peg.1263"/>
<evidence type="ECO:0000256" key="5">
    <source>
        <dbReference type="ARBA" id="ARBA00022967"/>
    </source>
</evidence>
<evidence type="ECO:0000256" key="4">
    <source>
        <dbReference type="ARBA" id="ARBA00022737"/>
    </source>
</evidence>
<comment type="subunit">
    <text evidence="10">The complex is composed of six subunits: RnfA, RnfB, RnfC, RnfD, RnfE and RnfG.</text>
</comment>
<dbReference type="PANTHER" id="PTHR43560:SF1">
    <property type="entry name" value="ION-TRANSLOCATING OXIDOREDUCTASE COMPLEX SUBUNIT B"/>
    <property type="match status" value="1"/>
</dbReference>
<evidence type="ECO:0000256" key="2">
    <source>
        <dbReference type="ARBA" id="ARBA00022485"/>
    </source>
</evidence>
<dbReference type="PANTHER" id="PTHR43560">
    <property type="entry name" value="ION-TRANSLOCATING OXIDOREDUCTASE COMPLEX SUBUNIT B"/>
    <property type="match status" value="1"/>
</dbReference>
<keyword evidence="15" id="KW-1185">Reference proteome</keyword>
<feature type="binding site" evidence="10">
    <location>
        <position position="152"/>
    </location>
    <ligand>
        <name>[4Fe-4S] cluster</name>
        <dbReference type="ChEBI" id="CHEBI:49883"/>
        <label>3</label>
    </ligand>
</feature>
<keyword evidence="10" id="KW-1003">Cell membrane</keyword>
<feature type="domain" description="4Fe-4S ferredoxin-type" evidence="12">
    <location>
        <begin position="244"/>
        <end position="271"/>
    </location>
</feature>
<dbReference type="CDD" id="cd10549">
    <property type="entry name" value="MtMvhB_like"/>
    <property type="match status" value="1"/>
</dbReference>
<dbReference type="GO" id="GO:0046872">
    <property type="term" value="F:metal ion binding"/>
    <property type="evidence" value="ECO:0007669"/>
    <property type="project" value="UniProtKB-KW"/>
</dbReference>
<sequence>MNIILYTLLVLLAIGIVAAVLLYFVSQKFKVVEDPRIDEVEAAMPGANCGGCGYPGCRGFADAFVKASDISNFFCPVGGNKVMATISAIVGKAAEAKDPMIAVVRCAGSPEERARVNRYDGAYSCRVSAALYEGDTGCQWGCLGMGDCCTVCDFDAIHMNPKTLLPVVDQDKCTACGACAKICPKHVIEMRKKNPKDRRVFVSCINEDKGGPAKKACGVACIGCAKCQKACPFDAITIENNLSYIDFKKCKSCRKCVPVCPTHAIWEVNFPPRPAAKPEEAAASPAAPVEA</sequence>
<dbReference type="Proteomes" id="UP000054172">
    <property type="component" value="Unassembled WGS sequence"/>
</dbReference>
<organism evidence="14 15">
    <name type="scientific">Candidatus [Bacteroides] periocalifornicus</name>
    <dbReference type="NCBI Taxonomy" id="1702214"/>
    <lineage>
        <taxon>Bacteria</taxon>
        <taxon>Pseudomonadati</taxon>
        <taxon>Bacteroidota</taxon>
    </lineage>
</organism>
<feature type="binding site" evidence="10">
    <location>
        <position position="148"/>
    </location>
    <ligand>
        <name>[4Fe-4S] cluster</name>
        <dbReference type="ChEBI" id="CHEBI:49883"/>
        <label>2</label>
    </ligand>
</feature>
<evidence type="ECO:0000256" key="3">
    <source>
        <dbReference type="ARBA" id="ARBA00022723"/>
    </source>
</evidence>
<evidence type="ECO:0000256" key="6">
    <source>
        <dbReference type="ARBA" id="ARBA00022982"/>
    </source>
</evidence>
<dbReference type="Pfam" id="PF13187">
    <property type="entry name" value="Fer4_9"/>
    <property type="match status" value="1"/>
</dbReference>
<comment type="similarity">
    <text evidence="10">Belongs to the 4Fe4S bacterial-type ferredoxin family. RnfB subfamily.</text>
</comment>
<feature type="region of interest" description="Hydrophobic" evidence="10">
    <location>
        <begin position="1"/>
        <end position="26"/>
    </location>
</feature>
<keyword evidence="7 10" id="KW-0408">Iron</keyword>
<evidence type="ECO:0000256" key="10">
    <source>
        <dbReference type="HAMAP-Rule" id="MF_00463"/>
    </source>
</evidence>
<feature type="binding site" evidence="10">
    <location>
        <position position="49"/>
    </location>
    <ligand>
        <name>[4Fe-4S] cluster</name>
        <dbReference type="ChEBI" id="CHEBI:49883"/>
        <label>1</label>
    </ligand>
</feature>
<feature type="binding site" evidence="10">
    <location>
        <position position="183"/>
    </location>
    <ligand>
        <name>[4Fe-4S] cluster</name>
        <dbReference type="ChEBI" id="CHEBI:49883"/>
        <label>2</label>
    </ligand>
</feature>
<dbReference type="Pfam" id="PF00037">
    <property type="entry name" value="Fer4"/>
    <property type="match status" value="1"/>
</dbReference>
<feature type="binding site" evidence="10">
    <location>
        <position position="52"/>
    </location>
    <ligand>
        <name>[4Fe-4S] cluster</name>
        <dbReference type="ChEBI" id="CHEBI:49883"/>
        <label>1</label>
    </ligand>
</feature>
<evidence type="ECO:0000313" key="14">
    <source>
        <dbReference type="EMBL" id="KQM08393.1"/>
    </source>
</evidence>
<feature type="binding site" evidence="10">
    <location>
        <position position="142"/>
    </location>
    <ligand>
        <name>[4Fe-4S] cluster</name>
        <dbReference type="ChEBI" id="CHEBI:49883"/>
        <label>2</label>
    </ligand>
</feature>
<comment type="subcellular location">
    <subcellularLocation>
        <location evidence="10">Cell membrane</location>
    </subcellularLocation>
</comment>
<keyword evidence="9 10" id="KW-0472">Membrane</keyword>
<comment type="caution">
    <text evidence="10">Lacks conserved residue(s) required for the propagation of feature annotation.</text>
</comment>
<feature type="binding site" evidence="10">
    <location>
        <position position="173"/>
    </location>
    <ligand>
        <name>[4Fe-4S] cluster</name>
        <dbReference type="ChEBI" id="CHEBI:49883"/>
        <label>3</label>
    </ligand>
</feature>
<dbReference type="Gene3D" id="1.10.15.40">
    <property type="entry name" value="Electron transport complex subunit B, putative Fe-S cluster"/>
    <property type="match status" value="1"/>
</dbReference>
<evidence type="ECO:0000259" key="13">
    <source>
        <dbReference type="PROSITE" id="PS51656"/>
    </source>
</evidence>
<dbReference type="InterPro" id="IPR017896">
    <property type="entry name" value="4Fe4S_Fe-S-bd"/>
</dbReference>
<dbReference type="Pfam" id="PF04060">
    <property type="entry name" value="FeS"/>
    <property type="match status" value="1"/>
</dbReference>
<dbReference type="STRING" id="1702214.AL399_07600"/>
<feature type="binding site" evidence="10">
    <location>
        <position position="176"/>
    </location>
    <ligand>
        <name>[4Fe-4S] cluster</name>
        <dbReference type="ChEBI" id="CHEBI:49883"/>
        <label>3</label>
    </ligand>
</feature>
<dbReference type="GO" id="GO:0005886">
    <property type="term" value="C:plasma membrane"/>
    <property type="evidence" value="ECO:0007669"/>
    <property type="project" value="UniProtKB-SubCell"/>
</dbReference>
<proteinExistence type="inferred from homology"/>
<name>A0A0Q4B5V2_9BACT</name>
<dbReference type="SUPFAM" id="SSF54862">
    <property type="entry name" value="4Fe-4S ferredoxins"/>
    <property type="match status" value="3"/>
</dbReference>
<keyword evidence="11" id="KW-1133">Transmembrane helix</keyword>
<dbReference type="InterPro" id="IPR017900">
    <property type="entry name" value="4Fe4S_Fe_S_CS"/>
</dbReference>
<dbReference type="InterPro" id="IPR007202">
    <property type="entry name" value="4Fe-4S_dom"/>
</dbReference>